<evidence type="ECO:0000256" key="1">
    <source>
        <dbReference type="SAM" id="MobiDB-lite"/>
    </source>
</evidence>
<comment type="caution">
    <text evidence="2">The sequence shown here is derived from an EMBL/GenBank/DDBJ whole genome shotgun (WGS) entry which is preliminary data.</text>
</comment>
<evidence type="ECO:0000313" key="2">
    <source>
        <dbReference type="EMBL" id="ODO06026.1"/>
    </source>
</evidence>
<evidence type="ECO:0000313" key="3">
    <source>
        <dbReference type="Proteomes" id="UP000094819"/>
    </source>
</evidence>
<feature type="compositionally biased region" description="Basic residues" evidence="1">
    <location>
        <begin position="1033"/>
        <end position="1045"/>
    </location>
</feature>
<feature type="region of interest" description="Disordered" evidence="1">
    <location>
        <begin position="684"/>
        <end position="845"/>
    </location>
</feature>
<feature type="compositionally biased region" description="Low complexity" evidence="1">
    <location>
        <begin position="60"/>
        <end position="69"/>
    </location>
</feature>
<feature type="region of interest" description="Disordered" evidence="1">
    <location>
        <begin position="1129"/>
        <end position="1190"/>
    </location>
</feature>
<dbReference type="EMBL" id="AWGH01000003">
    <property type="protein sequence ID" value="ODO06026.1"/>
    <property type="molecule type" value="Genomic_DNA"/>
</dbReference>
<feature type="compositionally biased region" description="Basic and acidic residues" evidence="1">
    <location>
        <begin position="1020"/>
        <end position="1032"/>
    </location>
</feature>
<feature type="compositionally biased region" description="Pro residues" evidence="1">
    <location>
        <begin position="220"/>
        <end position="240"/>
    </location>
</feature>
<dbReference type="GeneID" id="30190467"/>
<feature type="compositionally biased region" description="Polar residues" evidence="1">
    <location>
        <begin position="524"/>
        <end position="537"/>
    </location>
</feature>
<feature type="compositionally biased region" description="Low complexity" evidence="1">
    <location>
        <begin position="713"/>
        <end position="738"/>
    </location>
</feature>
<feature type="compositionally biased region" description="Polar residues" evidence="1">
    <location>
        <begin position="750"/>
        <end position="765"/>
    </location>
</feature>
<name>A0A1E3JZ12_9TREE</name>
<feature type="compositionally biased region" description="Low complexity" evidence="1">
    <location>
        <begin position="633"/>
        <end position="642"/>
    </location>
</feature>
<feature type="compositionally biased region" description="Low complexity" evidence="1">
    <location>
        <begin position="766"/>
        <end position="777"/>
    </location>
</feature>
<feature type="compositionally biased region" description="Polar residues" evidence="1">
    <location>
        <begin position="148"/>
        <end position="164"/>
    </location>
</feature>
<feature type="compositionally biased region" description="Polar residues" evidence="1">
    <location>
        <begin position="591"/>
        <end position="602"/>
    </location>
</feature>
<reference evidence="2 3" key="1">
    <citation type="submission" date="2016-06" db="EMBL/GenBank/DDBJ databases">
        <title>Evolution of pathogenesis and genome organization in the Tremellales.</title>
        <authorList>
            <person name="Cuomo C."/>
            <person name="Litvintseva A."/>
            <person name="Heitman J."/>
            <person name="Chen Y."/>
            <person name="Sun S."/>
            <person name="Springer D."/>
            <person name="Dromer F."/>
            <person name="Young S."/>
            <person name="Zeng Q."/>
            <person name="Chapman S."/>
            <person name="Gujja S."/>
            <person name="Saif S."/>
            <person name="Birren B."/>
        </authorList>
    </citation>
    <scope>NUCLEOTIDE SEQUENCE [LARGE SCALE GENOMIC DNA]</scope>
    <source>
        <strain evidence="2 3">CBS 7118</strain>
    </source>
</reference>
<feature type="compositionally biased region" description="Polar residues" evidence="1">
    <location>
        <begin position="1"/>
        <end position="15"/>
    </location>
</feature>
<feature type="region of interest" description="Disordered" evidence="1">
    <location>
        <begin position="310"/>
        <end position="339"/>
    </location>
</feature>
<feature type="region of interest" description="Disordered" evidence="1">
    <location>
        <begin position="1"/>
        <end position="265"/>
    </location>
</feature>
<dbReference type="OrthoDB" id="2562444at2759"/>
<accession>A0A1E3JZ12</accession>
<sequence>MSKSLTLSLPYSSIWTYDPPSSPVFYTKGLNRSRGESLGKDHPKEKEKDKDWERERASKSKSTSQSPSTIPRASMTSDPIKTKTPSAKAKVLPWVQGVHDSEGSIPDGMFGPYNSRPASMVEQPTTAPRHPFAYTPASRPSLPFAAIANNSNTGAGHQAQSSKGQRPESEAFSRGAGMRDLSGGHVLGGVRVRGDETPAGESGTSPGEGTFGMEGKPGQRTPPPLSKSPLPPTTKPPSPDSPSNTRQAQEQEHHLHKPHHPYPFSPAEALAKQRSAMADARAAALAQLEAAQHNADELLEGQMREVLSMDITQDGGGGGGGEGGQKEKGPRQTFDTTTSVPSFGHIHHQNGMPISTRPSLQTAPDGFFPPFSHAQAQGHTSAPPDVFRIPFGVPTGTHVPRPLMVLRDSSGGAGGLGLGGLGGLAALAGGGGQRRGDERSAYVETVPDVSLLFKEEEVLSPEHTLRTDGRTEGSRSRAVSPAAARTESHLLPSHSQHPTERLLPTQATRAPSSPLVPSPKPASQVPSMATKTTVRGSKTSRAAAKEEKKAAKAASKAGTGRPLAGPGTSDYTQIPPDSYVSTFPGGMLPRNQLQSTHGTSLSMPPPPHSLQVPGSNQTSGNGGGSGTVYTETGVGSVPVPGSGAPPPTFAGTQYTSMAVPNVSQMEAHEHPLVAMSAWGPGPGGLQAQITGQGQGQQAGGYAPSLQPQGTGYAQSQSQGMPSQAAASQQQVQGGFAPSQAPPAPLQSQATGYAQSQVPPQGTTVYSQAPPASLAPQATGYAPSQAHPQGTTVYSQAPPASLHPQGTGYAQSQVPPLGTVYSQAPPTTIHPQATGGLQTQAPSTHALTQAPGGTVYTQDPSTIFPQGLGLDRLAAAFHGQVPMNFGQAIAPGQAYNAVEENHEVQVNHSPLESGQIDESLLSPTLSQPSSLPSTTLSNVKRLIDSSRYHDETLCQLLDAARLNLIGGEAKKALQRAARARVVELKELRERGEEEDRGGETPGFGNGHSHSHLHTFVATEYDESRESRGKERSKEKRRRRSKSRKGRTASGKSDKARTTVAVEEKEEGAPAWAQDIMARLTAFDQRFTALEGQKPTDQPLPLSSRREAYSQFSREVPSGLIDDLIYNGLPSSGPTGGGVDNSQGFPQSAAVAVGSAPTQSQAPPTMDGIGVGVPPGVAQSQRAASGVPSHYSHMPIPNVSAGITPGQHQPSQYAPTQAAPFQYAPTTHQNAPTLAPTQISRQHHPGAGGAMGGPRNASGDLLWGSEVELPKMGTTPKKGFNEGPTINILAPTESGPGTMARTVSGKSIETERLRNGGGMDAVTNDEAVSEHTLPTAALPDPREKDLPPQPAESEQSQPPGSTPDDALTNAQRSVSGTHLASHAPTTTVAGTVPRQMSPPGVGSQYASSWQPDQWPPRLKTKTAGTQPSQARGSPSQYTQHPQSSHIVQGSPSQLRQQAQTSKSVRGSPPPPVPTQASNLTQVGMLDPNMPMWSGHETALGTGTVAGRQGTMYHTAIQTPSSVRPPTAFPTQTSNPTTFPANSTAQPPLLETMTSLQAASNILSNDSPPPSRRDILRITDPLASGPSGGWRPWDLLTQRLYSWALIMEEKSFVRALEDISLGRQVGEFPLSVFMMLAYKRWVRKTLSENPAAPCDKLFVPPNLAIAINAAVHGRQYREAKEILLDLWDCVGQKEPPRIIVALAPLGDEVDEWAAHRYDLSNKHLTSYRVSHLSEIKTDGRSFWWWEVIRQAWPQSNVPTMEELESRGGQRIINEHRAPEYKHENSLYAANISRNLLLGHRPERTHDLTKQREVIWAEMKRLLGKKRNGRLIVDPDAPEHLYDT</sequence>
<feature type="compositionally biased region" description="Polar residues" evidence="1">
    <location>
        <begin position="1366"/>
        <end position="1387"/>
    </location>
</feature>
<proteinExistence type="predicted"/>
<feature type="compositionally biased region" description="Basic and acidic residues" evidence="1">
    <location>
        <begin position="463"/>
        <end position="475"/>
    </location>
</feature>
<gene>
    <name evidence="2" type="ORF">L198_01254</name>
</gene>
<feature type="compositionally biased region" description="Low complexity" evidence="1">
    <location>
        <begin position="476"/>
        <end position="485"/>
    </location>
</feature>
<feature type="compositionally biased region" description="Gly residues" evidence="1">
    <location>
        <begin position="314"/>
        <end position="323"/>
    </location>
</feature>
<feature type="region of interest" description="Disordered" evidence="1">
    <location>
        <begin position="1271"/>
        <end position="1486"/>
    </location>
</feature>
<keyword evidence="3" id="KW-1185">Reference proteome</keyword>
<feature type="region of interest" description="Disordered" evidence="1">
    <location>
        <begin position="1517"/>
        <end position="1537"/>
    </location>
</feature>
<feature type="region of interest" description="Disordered" evidence="1">
    <location>
        <begin position="460"/>
        <end position="649"/>
    </location>
</feature>
<dbReference type="RefSeq" id="XP_019034126.1">
    <property type="nucleotide sequence ID" value="XM_019173421.1"/>
</dbReference>
<feature type="compositionally biased region" description="Polar residues" evidence="1">
    <location>
        <begin position="1420"/>
        <end position="1462"/>
    </location>
</feature>
<organism evidence="2 3">
    <name type="scientific">Cryptococcus wingfieldii CBS 7118</name>
    <dbReference type="NCBI Taxonomy" id="1295528"/>
    <lineage>
        <taxon>Eukaryota</taxon>
        <taxon>Fungi</taxon>
        <taxon>Dikarya</taxon>
        <taxon>Basidiomycota</taxon>
        <taxon>Agaricomycotina</taxon>
        <taxon>Tremellomycetes</taxon>
        <taxon>Tremellales</taxon>
        <taxon>Cryptococcaceae</taxon>
        <taxon>Cryptococcus</taxon>
    </lineage>
</organism>
<feature type="compositionally biased region" description="Basic and acidic residues" evidence="1">
    <location>
        <begin position="33"/>
        <end position="58"/>
    </location>
</feature>
<dbReference type="Proteomes" id="UP000094819">
    <property type="component" value="Unassembled WGS sequence"/>
</dbReference>
<protein>
    <submittedName>
        <fullName evidence="2">Uncharacterized protein</fullName>
    </submittedName>
</protein>
<feature type="compositionally biased region" description="Low complexity" evidence="1">
    <location>
        <begin position="552"/>
        <end position="561"/>
    </location>
</feature>
<feature type="compositionally biased region" description="Polar residues" evidence="1">
    <location>
        <begin position="807"/>
        <end position="845"/>
    </location>
</feature>
<feature type="region of interest" description="Disordered" evidence="1">
    <location>
        <begin position="988"/>
        <end position="1065"/>
    </location>
</feature>
<feature type="compositionally biased region" description="Polar residues" evidence="1">
    <location>
        <begin position="74"/>
        <end position="85"/>
    </location>
</feature>
<feature type="compositionally biased region" description="Polar residues" evidence="1">
    <location>
        <begin position="785"/>
        <end position="794"/>
    </location>
</feature>